<organism evidence="2 3">
    <name type="scientific">Amphilophus citrinellus</name>
    <name type="common">Midas cichlid</name>
    <name type="synonym">Cichlasoma citrinellum</name>
    <dbReference type="NCBI Taxonomy" id="61819"/>
    <lineage>
        <taxon>Eukaryota</taxon>
        <taxon>Metazoa</taxon>
        <taxon>Chordata</taxon>
        <taxon>Craniata</taxon>
        <taxon>Vertebrata</taxon>
        <taxon>Euteleostomi</taxon>
        <taxon>Actinopterygii</taxon>
        <taxon>Neopterygii</taxon>
        <taxon>Teleostei</taxon>
        <taxon>Neoteleostei</taxon>
        <taxon>Acanthomorphata</taxon>
        <taxon>Ovalentaria</taxon>
        <taxon>Cichlomorphae</taxon>
        <taxon>Cichliformes</taxon>
        <taxon>Cichlidae</taxon>
        <taxon>New World cichlids</taxon>
        <taxon>Cichlasomatinae</taxon>
        <taxon>Heroini</taxon>
        <taxon>Amphilophus</taxon>
    </lineage>
</organism>
<dbReference type="InterPro" id="IPR009079">
    <property type="entry name" value="4_helix_cytokine-like_core"/>
</dbReference>
<dbReference type="Gene3D" id="1.20.1250.10">
    <property type="match status" value="1"/>
</dbReference>
<dbReference type="GO" id="GO:0005125">
    <property type="term" value="F:cytokine activity"/>
    <property type="evidence" value="ECO:0007669"/>
    <property type="project" value="UniProtKB-KW"/>
</dbReference>
<keyword evidence="1" id="KW-0339">Growth factor</keyword>
<keyword evidence="1" id="KW-1015">Disulfide bond</keyword>
<dbReference type="Pfam" id="PF03039">
    <property type="entry name" value="IL12"/>
    <property type="match status" value="1"/>
</dbReference>
<dbReference type="OMA" id="ECMRNIM"/>
<dbReference type="GO" id="GO:0006955">
    <property type="term" value="P:immune response"/>
    <property type="evidence" value="ECO:0007669"/>
    <property type="project" value="InterPro"/>
</dbReference>
<dbReference type="GeneTree" id="ENSGT00390000016906"/>
<keyword evidence="1" id="KW-0202">Cytokine</keyword>
<dbReference type="GO" id="GO:0005615">
    <property type="term" value="C:extracellular space"/>
    <property type="evidence" value="ECO:0007669"/>
    <property type="project" value="UniProtKB-KW"/>
</dbReference>
<dbReference type="AlphaFoldDB" id="A0A3Q0SC48"/>
<dbReference type="GO" id="GO:0043330">
    <property type="term" value="P:response to exogenous dsRNA"/>
    <property type="evidence" value="ECO:0007669"/>
    <property type="project" value="Ensembl"/>
</dbReference>
<name>A0A3Q0SC48_AMPCI</name>
<protein>
    <recommendedName>
        <fullName evidence="1">Interleukin-12 subunit alpha</fullName>
        <shortName evidence="1">IL-12A</shortName>
    </recommendedName>
</protein>
<keyword evidence="1" id="KW-0964">Secreted</keyword>
<keyword evidence="1" id="KW-0732">Signal</keyword>
<evidence type="ECO:0000313" key="2">
    <source>
        <dbReference type="Ensembl" id="ENSACIP00000020487.1"/>
    </source>
</evidence>
<dbReference type="GO" id="GO:0032496">
    <property type="term" value="P:response to lipopolysaccharide"/>
    <property type="evidence" value="ECO:0007669"/>
    <property type="project" value="Ensembl"/>
</dbReference>
<accession>A0A3Q0SC48</accession>
<feature type="signal peptide" evidence="1">
    <location>
        <begin position="1"/>
        <end position="29"/>
    </location>
</feature>
<dbReference type="Ensembl" id="ENSACIT00000021023.1">
    <property type="protein sequence ID" value="ENSACIP00000020487.1"/>
    <property type="gene ID" value="ENSACIG00000015912.1"/>
</dbReference>
<evidence type="ECO:0000256" key="1">
    <source>
        <dbReference type="RuleBase" id="RU363133"/>
    </source>
</evidence>
<sequence length="211" mass="23635">FIAWHFYLSLYLASCALLLLTLNWRTSTGLPVPAPSPGTDDQCSDLYRRLLLNISNALSSGTLSYGIPSEKVEVRGAGETVLACAPTQTQNSNCMMQRNFSFSESECLKNIVKDLAYYGDAIQSYLEHPLKSPNKEAELLNPIVEIIQSLTKNCFPQQNGENQSTKEDAKVWGNDSFTNRLEMYKMMRGFHIRAITINRAIGYIASGDHRK</sequence>
<proteinExistence type="inferred from homology"/>
<dbReference type="InterPro" id="IPR004281">
    <property type="entry name" value="IL-12_alpha"/>
</dbReference>
<reference evidence="2" key="1">
    <citation type="submission" date="2025-08" db="UniProtKB">
        <authorList>
            <consortium name="Ensembl"/>
        </authorList>
    </citation>
    <scope>IDENTIFICATION</scope>
</reference>
<feature type="chain" id="PRO_5018377810" description="Interleukin-12 subunit alpha" evidence="1">
    <location>
        <begin position="30"/>
        <end position="211"/>
    </location>
</feature>
<comment type="similarity">
    <text evidence="1">Belongs to the IL-6 superfamily.</text>
</comment>
<dbReference type="Proteomes" id="UP000261340">
    <property type="component" value="Unplaced"/>
</dbReference>
<dbReference type="GO" id="GO:0008083">
    <property type="term" value="F:growth factor activity"/>
    <property type="evidence" value="ECO:0007669"/>
    <property type="project" value="UniProtKB-KW"/>
</dbReference>
<dbReference type="SUPFAM" id="SSF47266">
    <property type="entry name" value="4-helical cytokines"/>
    <property type="match status" value="1"/>
</dbReference>
<reference evidence="2" key="2">
    <citation type="submission" date="2025-09" db="UniProtKB">
        <authorList>
            <consortium name="Ensembl"/>
        </authorList>
    </citation>
    <scope>IDENTIFICATION</scope>
</reference>
<comment type="subunit">
    <text evidence="1">Heterodimer with IL12B; disulfide-linked. The heterodimer is known as interleukin IL-12.</text>
</comment>
<gene>
    <name evidence="1" type="primary">IL12A</name>
</gene>
<comment type="subcellular location">
    <subcellularLocation>
        <location evidence="1">Secreted</location>
    </subcellularLocation>
</comment>
<dbReference type="GO" id="GO:0005143">
    <property type="term" value="F:interleukin-12 receptor binding"/>
    <property type="evidence" value="ECO:0007669"/>
    <property type="project" value="InterPro"/>
</dbReference>
<keyword evidence="3" id="KW-1185">Reference proteome</keyword>
<evidence type="ECO:0000313" key="3">
    <source>
        <dbReference type="Proteomes" id="UP000261340"/>
    </source>
</evidence>